<sequence length="125" mass="14699">MFDSLDDFLPLDSIQRLQIEKNHLGKEIKLLMDFDEEENSPKYESMETWKGRMESHRFSGRNLSSKSIIQAKLLLKNYSHYCPIQFGGEYGGFTSFEREEPNAISLAWQDKCLITLSVWQCARRR</sequence>
<keyword evidence="2" id="KW-1185">Reference proteome</keyword>
<name>A0ACB9CRU4_CICIN</name>
<accession>A0ACB9CRU4</accession>
<organism evidence="1 2">
    <name type="scientific">Cichorium intybus</name>
    <name type="common">Chicory</name>
    <dbReference type="NCBI Taxonomy" id="13427"/>
    <lineage>
        <taxon>Eukaryota</taxon>
        <taxon>Viridiplantae</taxon>
        <taxon>Streptophyta</taxon>
        <taxon>Embryophyta</taxon>
        <taxon>Tracheophyta</taxon>
        <taxon>Spermatophyta</taxon>
        <taxon>Magnoliopsida</taxon>
        <taxon>eudicotyledons</taxon>
        <taxon>Gunneridae</taxon>
        <taxon>Pentapetalae</taxon>
        <taxon>asterids</taxon>
        <taxon>campanulids</taxon>
        <taxon>Asterales</taxon>
        <taxon>Asteraceae</taxon>
        <taxon>Cichorioideae</taxon>
        <taxon>Cichorieae</taxon>
        <taxon>Cichoriinae</taxon>
        <taxon>Cichorium</taxon>
    </lineage>
</organism>
<proteinExistence type="predicted"/>
<reference evidence="1 2" key="2">
    <citation type="journal article" date="2022" name="Mol. Ecol. Resour.">
        <title>The genomes of chicory, endive, great burdock and yacon provide insights into Asteraceae paleo-polyploidization history and plant inulin production.</title>
        <authorList>
            <person name="Fan W."/>
            <person name="Wang S."/>
            <person name="Wang H."/>
            <person name="Wang A."/>
            <person name="Jiang F."/>
            <person name="Liu H."/>
            <person name="Zhao H."/>
            <person name="Xu D."/>
            <person name="Zhang Y."/>
        </authorList>
    </citation>
    <scope>NUCLEOTIDE SEQUENCE [LARGE SCALE GENOMIC DNA]</scope>
    <source>
        <strain evidence="2">cv. Punajuju</strain>
        <tissue evidence="1">Leaves</tissue>
    </source>
</reference>
<dbReference type="EMBL" id="CM042013">
    <property type="protein sequence ID" value="KAI3736797.1"/>
    <property type="molecule type" value="Genomic_DNA"/>
</dbReference>
<dbReference type="Proteomes" id="UP001055811">
    <property type="component" value="Linkage Group LG05"/>
</dbReference>
<reference evidence="2" key="1">
    <citation type="journal article" date="2022" name="Mol. Ecol. Resour.">
        <title>The genomes of chicory, endive, great burdock and yacon provide insights into Asteraceae palaeo-polyploidization history and plant inulin production.</title>
        <authorList>
            <person name="Fan W."/>
            <person name="Wang S."/>
            <person name="Wang H."/>
            <person name="Wang A."/>
            <person name="Jiang F."/>
            <person name="Liu H."/>
            <person name="Zhao H."/>
            <person name="Xu D."/>
            <person name="Zhang Y."/>
        </authorList>
    </citation>
    <scope>NUCLEOTIDE SEQUENCE [LARGE SCALE GENOMIC DNA]</scope>
    <source>
        <strain evidence="2">cv. Punajuju</strain>
    </source>
</reference>
<gene>
    <name evidence="1" type="ORF">L2E82_26784</name>
</gene>
<comment type="caution">
    <text evidence="1">The sequence shown here is derived from an EMBL/GenBank/DDBJ whole genome shotgun (WGS) entry which is preliminary data.</text>
</comment>
<evidence type="ECO:0000313" key="1">
    <source>
        <dbReference type="EMBL" id="KAI3736797.1"/>
    </source>
</evidence>
<protein>
    <submittedName>
        <fullName evidence="1">Uncharacterized protein</fullName>
    </submittedName>
</protein>
<evidence type="ECO:0000313" key="2">
    <source>
        <dbReference type="Proteomes" id="UP001055811"/>
    </source>
</evidence>